<dbReference type="PANTHER" id="PTHR22834:SF20">
    <property type="entry name" value="SH3 DOMAIN-CONTAINING PROTEIN"/>
    <property type="match status" value="1"/>
</dbReference>
<dbReference type="InterPro" id="IPR000219">
    <property type="entry name" value="DH_dom"/>
</dbReference>
<proteinExistence type="predicted"/>
<dbReference type="Proteomes" id="UP000053317">
    <property type="component" value="Unassembled WGS sequence"/>
</dbReference>
<dbReference type="Pfam" id="PF00621">
    <property type="entry name" value="RhoGEF"/>
    <property type="match status" value="1"/>
</dbReference>
<dbReference type="GO" id="GO:0032955">
    <property type="term" value="P:regulation of division septum assembly"/>
    <property type="evidence" value="ECO:0007669"/>
    <property type="project" value="TreeGrafter"/>
</dbReference>
<evidence type="ECO:0000313" key="3">
    <source>
        <dbReference type="EMBL" id="KKY14971.1"/>
    </source>
</evidence>
<feature type="region of interest" description="Disordered" evidence="1">
    <location>
        <begin position="712"/>
        <end position="739"/>
    </location>
</feature>
<sequence length="1386" mass="152861">MATTAASRAKVVEDGQSSQVALSHSSRPAPRKYPELKNVDFAARRSQIISRSAEERARQLALAEKRRQEAEQESQRQAELRKQQELRDLAQHHIEDPETSCTDDTTSCDDDEDGLDQFTTPNEDTEGAEYTLTLDTQNVTPASAGHESDLAGIDSPTLGESVHHTRFSVPQSGVFDGHDTAPRSALTVEAEGTPIDTEPQDDFSAPRRHDPSVLSQVMQMRLPSMLPSPHHGSTKSNRSDVESQSDKESVQIVLRNTAVFEESAEPSESGKLKAVSSAHPSFTPSHGSWTSSIEDDFGPNSSADEQYRQSRQLRGLAQLSSALATHSAPSEAQAEVSTGELSGVPSLLHDSEQDVNEGVRGERLDSFYGPVSASTTKASSQSPSDTHSHFVPSSQSFDLPENRANLAQRKDWEQASPSHAQWSTFAAESTDISDEESKPLPPPKDSELSDRASTPRASRNSVLPTIDSVAQDHSVPTKVSSSDKLSASPPRPPIPAYSPPPPPVMGVQQSKEWLKSQLSSLSHATNTELADGEGDSDSQPRTRVVSSSTFASGQESFYSTSQSVRSSFLHKPASDDVEDDTEQLTGDMNNKLLNEDRPSSASRTNSSLNGSSQSTLVGPAPNLTPEQKRRTKRQHIISELIETEVSFNRDMTVVVDIYKATASESVKLTKDDERILFTNSEEIVKFSSSFAKDLKAAAGELYQQLKNFRKQGDRTSKVTSTSGVSDETSSQKQAAMISGDSDEVPIADVFTKHLRKMEEVYMSYTKNHEESIRKLQALRENKAAVFWLNECAKESNDLTHAWDLSSLLVKPVQRFLKYPLLVADLLSVTDKESVEYTKLNEALEGLKLMASRINERKKQTEIVMNVVGPRKRKETNVGNSFFKAWGRRAEKIKQSVGLSDYVEDRAYDVVKAAHIENRTLVLLLRSDIEQHVAYVKHAVLVFTGFLSEIEEFGTVGDDLRDFPEYKNKWVSIRQVVKDIQDIALPAYIEKVTQGILQPLEITANSLVALEKGIMTKRDNRIMDFSRYRNLAQKGKIDRKVFSAGEEYVALNREAKLRMGSLLKSSKNLMLLLIQRMIAFEKVWWQAWGEKFRFIADKDPHDLDELVRDWNGEWSISEATVLSLSLCNGSMLADTANMVNFATRTSSFTGDNSPRQQSVSDAGKQSFSVDGSPAPNSGSFVSLPMTETSNKHSPFLTGRLRASSTASGGRSSNTTIGSSNANSKRPLSIDTNRNRRPATSSAEPSPHLPRLSIETPSPSLGPFPVDFTFGGTSRSPGDQARRPDKGQRASGAFNSALPMTESPQAKENQVQFEPSSPKVLFLAASVYEFNIDAARREAGFPYLTYISGEIFDVIGDKGELWLARNQDDPRGLVGWIWNKHFIKLSAN</sequence>
<evidence type="ECO:0000259" key="2">
    <source>
        <dbReference type="PROSITE" id="PS50010"/>
    </source>
</evidence>
<dbReference type="PROSITE" id="PS50010">
    <property type="entry name" value="DH_2"/>
    <property type="match status" value="1"/>
</dbReference>
<evidence type="ECO:0000313" key="4">
    <source>
        <dbReference type="Proteomes" id="UP000053317"/>
    </source>
</evidence>
<feature type="compositionally biased region" description="Polar residues" evidence="1">
    <location>
        <begin position="537"/>
        <end position="557"/>
    </location>
</feature>
<dbReference type="SMART" id="SM00325">
    <property type="entry name" value="RhoGEF"/>
    <property type="match status" value="1"/>
</dbReference>
<feature type="compositionally biased region" description="Polar residues" evidence="1">
    <location>
        <begin position="299"/>
        <end position="340"/>
    </location>
</feature>
<dbReference type="OrthoDB" id="10256089at2759"/>
<feature type="compositionally biased region" description="Basic and acidic residues" evidence="1">
    <location>
        <begin position="349"/>
        <end position="365"/>
    </location>
</feature>
<comment type="caution">
    <text evidence="3">The sequence shown here is derived from an EMBL/GenBank/DDBJ whole genome shotgun (WGS) entry which is preliminary data.</text>
</comment>
<feature type="compositionally biased region" description="Acidic residues" evidence="1">
    <location>
        <begin position="106"/>
        <end position="115"/>
    </location>
</feature>
<reference evidence="3 4" key="1">
    <citation type="submission" date="2015-05" db="EMBL/GenBank/DDBJ databases">
        <title>Distinctive expansion of gene families associated with plant cell wall degradation and secondary metabolism in the genomes of grapevine trunk pathogens.</title>
        <authorList>
            <person name="Lawrence D.P."/>
            <person name="Travadon R."/>
            <person name="Rolshausen P.E."/>
            <person name="Baumgartner K."/>
        </authorList>
    </citation>
    <scope>NUCLEOTIDE SEQUENCE [LARGE SCALE GENOMIC DNA]</scope>
    <source>
        <strain evidence="3">UCRPC4</strain>
    </source>
</reference>
<dbReference type="EMBL" id="LCWF01000199">
    <property type="protein sequence ID" value="KKY14971.1"/>
    <property type="molecule type" value="Genomic_DNA"/>
</dbReference>
<gene>
    <name evidence="3" type="ORF">UCRPC4_g06558</name>
</gene>
<feature type="compositionally biased region" description="Polar residues" evidence="1">
    <location>
        <begin position="415"/>
        <end position="427"/>
    </location>
</feature>
<evidence type="ECO:0000256" key="1">
    <source>
        <dbReference type="SAM" id="MobiDB-lite"/>
    </source>
</evidence>
<name>A0A0G2DXX2_PHACM</name>
<feature type="compositionally biased region" description="Polar residues" evidence="1">
    <location>
        <begin position="278"/>
        <end position="292"/>
    </location>
</feature>
<feature type="region of interest" description="Disordered" evidence="1">
    <location>
        <begin position="1"/>
        <end position="38"/>
    </location>
</feature>
<feature type="compositionally biased region" description="Polar residues" evidence="1">
    <location>
        <begin position="451"/>
        <end position="463"/>
    </location>
</feature>
<feature type="compositionally biased region" description="Polar residues" evidence="1">
    <location>
        <begin position="15"/>
        <end position="26"/>
    </location>
</feature>
<feature type="region of interest" description="Disordered" evidence="1">
    <location>
        <begin position="1145"/>
        <end position="1305"/>
    </location>
</feature>
<dbReference type="InterPro" id="IPR035899">
    <property type="entry name" value="DBL_dom_sf"/>
</dbReference>
<feature type="compositionally biased region" description="Pro residues" evidence="1">
    <location>
        <begin position="489"/>
        <end position="504"/>
    </location>
</feature>
<dbReference type="Gene3D" id="1.20.900.10">
    <property type="entry name" value="Dbl homology (DH) domain"/>
    <property type="match status" value="1"/>
</dbReference>
<organism evidence="3 4">
    <name type="scientific">Phaeomoniella chlamydospora</name>
    <name type="common">Phaeoacremonium chlamydosporum</name>
    <dbReference type="NCBI Taxonomy" id="158046"/>
    <lineage>
        <taxon>Eukaryota</taxon>
        <taxon>Fungi</taxon>
        <taxon>Dikarya</taxon>
        <taxon>Ascomycota</taxon>
        <taxon>Pezizomycotina</taxon>
        <taxon>Eurotiomycetes</taxon>
        <taxon>Chaetothyriomycetidae</taxon>
        <taxon>Phaeomoniellales</taxon>
        <taxon>Phaeomoniellaceae</taxon>
        <taxon>Phaeomoniella</taxon>
    </lineage>
</organism>
<feature type="compositionally biased region" description="Polar residues" evidence="1">
    <location>
        <begin position="599"/>
        <end position="616"/>
    </location>
</feature>
<feature type="region of interest" description="Disordered" evidence="1">
    <location>
        <begin position="63"/>
        <end position="509"/>
    </location>
</feature>
<feature type="compositionally biased region" description="Polar residues" evidence="1">
    <location>
        <begin position="717"/>
        <end position="733"/>
    </location>
</feature>
<feature type="compositionally biased region" description="Polar residues" evidence="1">
    <location>
        <begin position="1215"/>
        <end position="1242"/>
    </location>
</feature>
<accession>A0A0G2DXX2</accession>
<dbReference type="Gene3D" id="1.20.1270.60">
    <property type="entry name" value="Arfaptin homology (AH) domain/BAR domain"/>
    <property type="match status" value="1"/>
</dbReference>
<protein>
    <submittedName>
        <fullName evidence="3">Putative rho guanyl nucleotide exchange</fullName>
    </submittedName>
</protein>
<dbReference type="SUPFAM" id="SSF48065">
    <property type="entry name" value="DBL homology domain (DH-domain)"/>
    <property type="match status" value="1"/>
</dbReference>
<reference evidence="3 4" key="2">
    <citation type="submission" date="2015-05" db="EMBL/GenBank/DDBJ databases">
        <authorList>
            <person name="Morales-Cruz A."/>
            <person name="Amrine K.C."/>
            <person name="Cantu D."/>
        </authorList>
    </citation>
    <scope>NUCLEOTIDE SEQUENCE [LARGE SCALE GENOMIC DNA]</scope>
    <source>
        <strain evidence="3">UCRPC4</strain>
    </source>
</reference>
<dbReference type="SUPFAM" id="SSF103657">
    <property type="entry name" value="BAR/IMD domain-like"/>
    <property type="match status" value="1"/>
</dbReference>
<dbReference type="GO" id="GO:0005737">
    <property type="term" value="C:cytoplasm"/>
    <property type="evidence" value="ECO:0007669"/>
    <property type="project" value="TreeGrafter"/>
</dbReference>
<feature type="compositionally biased region" description="Basic and acidic residues" evidence="1">
    <location>
        <begin position="63"/>
        <end position="96"/>
    </location>
</feature>
<feature type="compositionally biased region" description="Low complexity" evidence="1">
    <location>
        <begin position="1197"/>
        <end position="1214"/>
    </location>
</feature>
<keyword evidence="4" id="KW-1185">Reference proteome</keyword>
<dbReference type="InterPro" id="IPR027267">
    <property type="entry name" value="AH/BAR_dom_sf"/>
</dbReference>
<dbReference type="PANTHER" id="PTHR22834">
    <property type="entry name" value="NUCLEAR FUSION PROTEIN FUS2"/>
    <property type="match status" value="1"/>
</dbReference>
<feature type="region of interest" description="Disordered" evidence="1">
    <location>
        <begin position="527"/>
        <end position="557"/>
    </location>
</feature>
<dbReference type="InterPro" id="IPR051492">
    <property type="entry name" value="Dynamin-Rho_GEF"/>
</dbReference>
<feature type="region of interest" description="Disordered" evidence="1">
    <location>
        <begin position="588"/>
        <end position="632"/>
    </location>
</feature>
<feature type="compositionally biased region" description="Polar residues" evidence="1">
    <location>
        <begin position="1145"/>
        <end position="1191"/>
    </location>
</feature>
<dbReference type="CDD" id="cd00160">
    <property type="entry name" value="RhoGEF"/>
    <property type="match status" value="1"/>
</dbReference>
<feature type="compositionally biased region" description="Polar residues" evidence="1">
    <location>
        <begin position="372"/>
        <end position="397"/>
    </location>
</feature>
<dbReference type="GO" id="GO:0031991">
    <property type="term" value="P:regulation of actomyosin contractile ring contraction"/>
    <property type="evidence" value="ECO:0007669"/>
    <property type="project" value="TreeGrafter"/>
</dbReference>
<feature type="compositionally biased region" description="Basic and acidic residues" evidence="1">
    <location>
        <begin position="237"/>
        <end position="249"/>
    </location>
</feature>
<feature type="domain" description="DH" evidence="2">
    <location>
        <begin position="632"/>
        <end position="856"/>
    </location>
</feature>
<dbReference type="GO" id="GO:0005085">
    <property type="term" value="F:guanyl-nucleotide exchange factor activity"/>
    <property type="evidence" value="ECO:0007669"/>
    <property type="project" value="InterPro"/>
</dbReference>